<keyword evidence="5" id="KW-1185">Reference proteome</keyword>
<proteinExistence type="inferred from homology"/>
<dbReference type="RefSeq" id="WP_344766466.1">
    <property type="nucleotide sequence ID" value="NZ_BAABAK010000009.1"/>
</dbReference>
<dbReference type="InterPro" id="IPR017850">
    <property type="entry name" value="Alkaline_phosphatase_core_sf"/>
</dbReference>
<sequence length="468" mass="52538">MRLNVAGKESFSMKGIMLMLIFSLLGLYVFAQSPERPNILIIMTDQQTAEAMSAAGNKYLKTPAMDKLAKNGVRFTKAYCAQPLCTPSRSSIFSGKMPHETGFIGNAPEKDGQWPDSLLMMGKIFQNGGYQTGYVGKWHLPVPTSKVGQHGFKYIENTSFLDYNDAATPSFCARFIKENKDKPFLLVASFLNPHDICEWARGETLKMDVLANAPPVAECPPLPSNWRIPELEPKIVRDQQKTVGLRTYPSVGWTGDQWRQYRWAYNRLVEKVDGYIEMLLGSLQKYGVEKNTIIIFTADHGDGYAGHSWNQKQILYEESAKVPFIISKMDGSMKARTDDMLVCNGVDVIPTICGLAAVNKPGYLKGADLSKRMSNPSLSLRDTLVIETDFADNEELLGISGRAVITKDFKYIVYNQGILREQLFDLKKDPGEMHNLAKENASKNKLLKMRNHLKQWCTKNGDKFNSGL</sequence>
<dbReference type="Proteomes" id="UP001501081">
    <property type="component" value="Unassembled WGS sequence"/>
</dbReference>
<evidence type="ECO:0000313" key="4">
    <source>
        <dbReference type="EMBL" id="GAA3965572.1"/>
    </source>
</evidence>
<dbReference type="InterPro" id="IPR024607">
    <property type="entry name" value="Sulfatase_CS"/>
</dbReference>
<dbReference type="Gene3D" id="3.40.720.10">
    <property type="entry name" value="Alkaline Phosphatase, subunit A"/>
    <property type="match status" value="1"/>
</dbReference>
<dbReference type="SUPFAM" id="SSF53649">
    <property type="entry name" value="Alkaline phosphatase-like"/>
    <property type="match status" value="1"/>
</dbReference>
<gene>
    <name evidence="4" type="ORF">GCM10022246_18260</name>
</gene>
<dbReference type="EMBL" id="BAABAK010000009">
    <property type="protein sequence ID" value="GAA3965572.1"/>
    <property type="molecule type" value="Genomic_DNA"/>
</dbReference>
<accession>A0ABP7PH28</accession>
<comment type="similarity">
    <text evidence="1">Belongs to the sulfatase family.</text>
</comment>
<organism evidence="4 5">
    <name type="scientific">Pedobacter ginsengiterrae</name>
    <dbReference type="NCBI Taxonomy" id="871696"/>
    <lineage>
        <taxon>Bacteria</taxon>
        <taxon>Pseudomonadati</taxon>
        <taxon>Bacteroidota</taxon>
        <taxon>Sphingobacteriia</taxon>
        <taxon>Sphingobacteriales</taxon>
        <taxon>Sphingobacteriaceae</taxon>
        <taxon>Pedobacter</taxon>
    </lineage>
</organism>
<dbReference type="PROSITE" id="PS00149">
    <property type="entry name" value="SULFATASE_2"/>
    <property type="match status" value="1"/>
</dbReference>
<dbReference type="InterPro" id="IPR051849">
    <property type="entry name" value="GAG-degrading_sulfatase"/>
</dbReference>
<dbReference type="Pfam" id="PF00884">
    <property type="entry name" value="Sulfatase"/>
    <property type="match status" value="1"/>
</dbReference>
<feature type="domain" description="Sulfatase N-terminal" evidence="3">
    <location>
        <begin position="37"/>
        <end position="356"/>
    </location>
</feature>
<evidence type="ECO:0000313" key="5">
    <source>
        <dbReference type="Proteomes" id="UP001501081"/>
    </source>
</evidence>
<comment type="caution">
    <text evidence="4">The sequence shown here is derived from an EMBL/GenBank/DDBJ whole genome shotgun (WGS) entry which is preliminary data.</text>
</comment>
<dbReference type="InterPro" id="IPR000917">
    <property type="entry name" value="Sulfatase_N"/>
</dbReference>
<reference evidence="5" key="1">
    <citation type="journal article" date="2019" name="Int. J. Syst. Evol. Microbiol.">
        <title>The Global Catalogue of Microorganisms (GCM) 10K type strain sequencing project: providing services to taxonomists for standard genome sequencing and annotation.</title>
        <authorList>
            <consortium name="The Broad Institute Genomics Platform"/>
            <consortium name="The Broad Institute Genome Sequencing Center for Infectious Disease"/>
            <person name="Wu L."/>
            <person name="Ma J."/>
        </authorList>
    </citation>
    <scope>NUCLEOTIDE SEQUENCE [LARGE SCALE GENOMIC DNA]</scope>
    <source>
        <strain evidence="5">JCM 17338</strain>
    </source>
</reference>
<protein>
    <submittedName>
        <fullName evidence="4">Sulfatase-like hydrolase/transferase</fullName>
    </submittedName>
</protein>
<evidence type="ECO:0000256" key="1">
    <source>
        <dbReference type="ARBA" id="ARBA00008779"/>
    </source>
</evidence>
<dbReference type="PANTHER" id="PTHR46615">
    <property type="entry name" value="ARYLSULFATASE K"/>
    <property type="match status" value="1"/>
</dbReference>
<name>A0ABP7PH28_9SPHI</name>
<evidence type="ECO:0000256" key="2">
    <source>
        <dbReference type="ARBA" id="ARBA00022801"/>
    </source>
</evidence>
<dbReference type="PANTHER" id="PTHR46615:SF1">
    <property type="entry name" value="ARYLSULFATASE K"/>
    <property type="match status" value="1"/>
</dbReference>
<evidence type="ECO:0000259" key="3">
    <source>
        <dbReference type="Pfam" id="PF00884"/>
    </source>
</evidence>
<keyword evidence="2" id="KW-0378">Hydrolase</keyword>